<dbReference type="GO" id="GO:0030705">
    <property type="term" value="P:cytoskeleton-dependent intracellular transport"/>
    <property type="evidence" value="ECO:0007669"/>
    <property type="project" value="InterPro"/>
</dbReference>
<evidence type="ECO:0000256" key="6">
    <source>
        <dbReference type="ARBA" id="ARBA00023212"/>
    </source>
</evidence>
<evidence type="ECO:0000259" key="9">
    <source>
        <dbReference type="Pfam" id="PF19047"/>
    </source>
</evidence>
<dbReference type="GO" id="GO:0010256">
    <property type="term" value="P:endomembrane system organization"/>
    <property type="evidence" value="ECO:0007669"/>
    <property type="project" value="UniProtKB-ARBA"/>
</dbReference>
<proteinExistence type="inferred from homology"/>
<dbReference type="GO" id="GO:0005737">
    <property type="term" value="C:cytoplasm"/>
    <property type="evidence" value="ECO:0007669"/>
    <property type="project" value="TreeGrafter"/>
</dbReference>
<evidence type="ECO:0000256" key="1">
    <source>
        <dbReference type="ARBA" id="ARBA00004245"/>
    </source>
</evidence>
<dbReference type="GO" id="GO:0005813">
    <property type="term" value="C:centrosome"/>
    <property type="evidence" value="ECO:0007669"/>
    <property type="project" value="TreeGrafter"/>
</dbReference>
<comment type="subcellular location">
    <subcellularLocation>
        <location evidence="1">Cytoplasm</location>
        <location evidence="1">Cytoskeleton</location>
    </subcellularLocation>
</comment>
<dbReference type="InterPro" id="IPR036872">
    <property type="entry name" value="CH_dom_sf"/>
</dbReference>
<keyword evidence="11" id="KW-1185">Reference proteome</keyword>
<dbReference type="PANTHER" id="PTHR18947">
    <property type="entry name" value="HOOK PROTEINS"/>
    <property type="match status" value="1"/>
</dbReference>
<evidence type="ECO:0000313" key="10">
    <source>
        <dbReference type="Ensembl" id="ENSSLUP00000039683.1"/>
    </source>
</evidence>
<evidence type="ECO:0000313" key="11">
    <source>
        <dbReference type="Proteomes" id="UP000694568"/>
    </source>
</evidence>
<dbReference type="GeneTree" id="ENSGT00940000160152"/>
<reference evidence="10" key="1">
    <citation type="submission" date="2025-08" db="UniProtKB">
        <authorList>
            <consortium name="Ensembl"/>
        </authorList>
    </citation>
    <scope>IDENTIFICATION</scope>
</reference>
<feature type="coiled-coil region" evidence="7">
    <location>
        <begin position="222"/>
        <end position="408"/>
    </location>
</feature>
<dbReference type="GO" id="GO:0008017">
    <property type="term" value="F:microtubule binding"/>
    <property type="evidence" value="ECO:0007669"/>
    <property type="project" value="InterPro"/>
</dbReference>
<dbReference type="Proteomes" id="UP000694568">
    <property type="component" value="Unplaced"/>
</dbReference>
<evidence type="ECO:0000256" key="4">
    <source>
        <dbReference type="ARBA" id="ARBA00022701"/>
    </source>
</evidence>
<feature type="domain" description="Hook C-terminal" evidence="8">
    <location>
        <begin position="182"/>
        <end position="646"/>
    </location>
</feature>
<dbReference type="FunFam" id="1.10.418.10:FF:000024">
    <property type="entry name" value="Hook homolog 3 (Drosophila)"/>
    <property type="match status" value="1"/>
</dbReference>
<dbReference type="SUPFAM" id="SSF116907">
    <property type="entry name" value="Hook domain"/>
    <property type="match status" value="1"/>
</dbReference>
<evidence type="ECO:0000259" key="8">
    <source>
        <dbReference type="Pfam" id="PF05622"/>
    </source>
</evidence>
<organism evidence="10 11">
    <name type="scientific">Sander lucioperca</name>
    <name type="common">Pike-perch</name>
    <name type="synonym">Perca lucioperca</name>
    <dbReference type="NCBI Taxonomy" id="283035"/>
    <lineage>
        <taxon>Eukaryota</taxon>
        <taxon>Metazoa</taxon>
        <taxon>Chordata</taxon>
        <taxon>Craniata</taxon>
        <taxon>Vertebrata</taxon>
        <taxon>Euteleostomi</taxon>
        <taxon>Actinopterygii</taxon>
        <taxon>Neopterygii</taxon>
        <taxon>Teleostei</taxon>
        <taxon>Neoteleostei</taxon>
        <taxon>Acanthomorphata</taxon>
        <taxon>Eupercaria</taxon>
        <taxon>Perciformes</taxon>
        <taxon>Percoidei</taxon>
        <taxon>Percidae</taxon>
        <taxon>Luciopercinae</taxon>
        <taxon>Sander</taxon>
    </lineage>
</organism>
<evidence type="ECO:0000256" key="2">
    <source>
        <dbReference type="ARBA" id="ARBA00006946"/>
    </source>
</evidence>
<dbReference type="GO" id="GO:0031122">
    <property type="term" value="P:cytoplasmic microtubule organization"/>
    <property type="evidence" value="ECO:0007669"/>
    <property type="project" value="InterPro"/>
</dbReference>
<dbReference type="Pfam" id="PF19047">
    <property type="entry name" value="HOOK_N"/>
    <property type="match status" value="1"/>
</dbReference>
<dbReference type="Ensembl" id="ENSSLUT00000040973.1">
    <property type="protein sequence ID" value="ENSSLUP00000039683.1"/>
    <property type="gene ID" value="ENSSLUG00000016658.1"/>
</dbReference>
<evidence type="ECO:0000256" key="7">
    <source>
        <dbReference type="SAM" id="Coils"/>
    </source>
</evidence>
<evidence type="ECO:0000256" key="3">
    <source>
        <dbReference type="ARBA" id="ARBA00022490"/>
    </source>
</evidence>
<name>A0A8C9ZIJ8_SANLU</name>
<dbReference type="GO" id="GO:0005874">
    <property type="term" value="C:microtubule"/>
    <property type="evidence" value="ECO:0007669"/>
    <property type="project" value="UniProtKB-KW"/>
</dbReference>
<reference evidence="10" key="2">
    <citation type="submission" date="2025-09" db="UniProtKB">
        <authorList>
            <consortium name="Ensembl"/>
        </authorList>
    </citation>
    <scope>IDENTIFICATION</scope>
</reference>
<keyword evidence="4" id="KW-0493">Microtubule</keyword>
<keyword evidence="3" id="KW-0963">Cytoplasm</keyword>
<feature type="domain" description="HOOK N-terminal" evidence="9">
    <location>
        <begin position="10"/>
        <end position="125"/>
    </location>
</feature>
<dbReference type="InterPro" id="IPR043936">
    <property type="entry name" value="HOOK_N"/>
</dbReference>
<keyword evidence="5 7" id="KW-0175">Coiled coil</keyword>
<evidence type="ECO:0000256" key="5">
    <source>
        <dbReference type="ARBA" id="ARBA00023054"/>
    </source>
</evidence>
<sequence length="683" mass="79554">NWDASSLSSLELSCALINRDPSWFNETWLGRIKEESGANWRLKVICSVLMSRITLLEQVLGHQVSDEHLPDVNLIGEMGDVTELGKLVQLVLACAVSCEKKQEQIQQIMTLEESVQHVVMTAIQELLSKDPSSDPGSPETYGDFDYQVTPTTLALSLFYFFFHSADLLHPSFVFCLSLYFIKLSVALEEKSSLQGETRSLKEKLSNCDYLDASTTAITGKKLLLLQSQMEQLQEENYRLENSRDDVRVRAEILEREVTDLQLRNEELTSLAHEAQSLKDEMDILRHSSDRVNQLEALVETYKRKLEDLGDLRRQVRLLEERNTVYMQRTCELEEELRRANAVRSQLDTYKRQAHELHTKHSAEAMKAEKWQFEYKNLNDKYDALLKEKERLISERDTLRETNDELRCAQVQQRCLCDDDVTVGNLAAEIMPTEFKETVVRLQSENKMLCVQEETYRQKVVEVQAELEEAQRSKNILETQNRLNQQQISELRSQIEELQKALHEQDSKTEDVSRDTFFLLLCPLLEKLHEAHSDLQKKREVIDDLEPKVDGNMAKKIDELQESLRKKDEDMKQMEERYKRYVEKARTVIKTLDPKQQPVPATPDIQALKNQLTEKERKIQHLEHDYEKSRARHDQEEKLIITAWYNMVSLPNPLKHEKELKAFHGFFSLCGFSCNGKQLYKLLV</sequence>
<accession>A0A8C9ZIJ8</accession>
<gene>
    <name evidence="10" type="primary">HOOK2</name>
</gene>
<dbReference type="InterPro" id="IPR008636">
    <property type="entry name" value="Hook_C"/>
</dbReference>
<dbReference type="GO" id="GO:0051959">
    <property type="term" value="F:dynein light intermediate chain binding"/>
    <property type="evidence" value="ECO:0007669"/>
    <property type="project" value="TreeGrafter"/>
</dbReference>
<dbReference type="Gene3D" id="1.10.418.10">
    <property type="entry name" value="Calponin-like domain"/>
    <property type="match status" value="1"/>
</dbReference>
<dbReference type="PANTHER" id="PTHR18947:SF37">
    <property type="entry name" value="PROTEIN HOOK HOMOLOG 2"/>
    <property type="match status" value="1"/>
</dbReference>
<dbReference type="AlphaFoldDB" id="A0A8C9ZIJ8"/>
<feature type="coiled-coil region" evidence="7">
    <location>
        <begin position="556"/>
        <end position="638"/>
    </location>
</feature>
<comment type="similarity">
    <text evidence="2">Belongs to the hook family.</text>
</comment>
<keyword evidence="6" id="KW-0206">Cytoskeleton</keyword>
<dbReference type="Pfam" id="PF05622">
    <property type="entry name" value="HOOK"/>
    <property type="match status" value="1"/>
</dbReference>
<protein>
    <submittedName>
        <fullName evidence="10">Hook microtubule tethering protein 2</fullName>
    </submittedName>
</protein>
<feature type="coiled-coil region" evidence="7">
    <location>
        <begin position="452"/>
        <end position="514"/>
    </location>
</feature>